<feature type="region of interest" description="Disordered" evidence="1">
    <location>
        <begin position="1"/>
        <end position="43"/>
    </location>
</feature>
<dbReference type="VEuPathDB" id="FungiDB:CC1G_03308"/>
<name>A8N7G5_COPC7</name>
<dbReference type="HOGENOM" id="CLU_105540_0_0_1"/>
<dbReference type="EMBL" id="AACS02000003">
    <property type="protein sequence ID" value="EAU91140.2"/>
    <property type="molecule type" value="Genomic_DNA"/>
</dbReference>
<evidence type="ECO:0000313" key="2">
    <source>
        <dbReference type="EMBL" id="EAU91140.2"/>
    </source>
</evidence>
<proteinExistence type="predicted"/>
<reference evidence="2 3" key="1">
    <citation type="journal article" date="2010" name="Proc. Natl. Acad. Sci. U.S.A.">
        <title>Insights into evolution of multicellular fungi from the assembled chromosomes of the mushroom Coprinopsis cinerea (Coprinus cinereus).</title>
        <authorList>
            <person name="Stajich J.E."/>
            <person name="Wilke S.K."/>
            <person name="Ahren D."/>
            <person name="Au C.H."/>
            <person name="Birren B.W."/>
            <person name="Borodovsky M."/>
            <person name="Burns C."/>
            <person name="Canback B."/>
            <person name="Casselton L.A."/>
            <person name="Cheng C.K."/>
            <person name="Deng J."/>
            <person name="Dietrich F.S."/>
            <person name="Fargo D.C."/>
            <person name="Farman M.L."/>
            <person name="Gathman A.C."/>
            <person name="Goldberg J."/>
            <person name="Guigo R."/>
            <person name="Hoegger P.J."/>
            <person name="Hooker J.B."/>
            <person name="Huggins A."/>
            <person name="James T.Y."/>
            <person name="Kamada T."/>
            <person name="Kilaru S."/>
            <person name="Kodira C."/>
            <person name="Kues U."/>
            <person name="Kupfer D."/>
            <person name="Kwan H.S."/>
            <person name="Lomsadze A."/>
            <person name="Li W."/>
            <person name="Lilly W.W."/>
            <person name="Ma L.J."/>
            <person name="Mackey A.J."/>
            <person name="Manning G."/>
            <person name="Martin F."/>
            <person name="Muraguchi H."/>
            <person name="Natvig D.O."/>
            <person name="Palmerini H."/>
            <person name="Ramesh M.A."/>
            <person name="Rehmeyer C.J."/>
            <person name="Roe B.A."/>
            <person name="Shenoy N."/>
            <person name="Stanke M."/>
            <person name="Ter-Hovhannisyan V."/>
            <person name="Tunlid A."/>
            <person name="Velagapudi R."/>
            <person name="Vision T.J."/>
            <person name="Zeng Q."/>
            <person name="Zolan M.E."/>
            <person name="Pukkila P.J."/>
        </authorList>
    </citation>
    <scope>NUCLEOTIDE SEQUENCE [LARGE SCALE GENOMIC DNA]</scope>
    <source>
        <strain evidence="3">Okayama-7 / 130 / ATCC MYA-4618 / FGSC 9003</strain>
    </source>
</reference>
<feature type="compositionally biased region" description="Polar residues" evidence="1">
    <location>
        <begin position="1"/>
        <end position="13"/>
    </location>
</feature>
<dbReference type="InParanoid" id="A8N7G5"/>
<dbReference type="STRING" id="240176.A8N7G5"/>
<dbReference type="OMA" id="LNWPYVP"/>
<evidence type="ECO:0000313" key="3">
    <source>
        <dbReference type="Proteomes" id="UP000001861"/>
    </source>
</evidence>
<sequence>MLTQFLASSCQQKDSVEKPATELAPPAASVSKEDAPLADPPVLRPLTSLKWPYVPEESAYPDPLKRDDPKVLQLHQYEAIATSPKVREVLAKHENLPALLQSIDKLRGREREEELQKALGVTAEDVSGRLEPKELSEDVLALRELAEAIEAAVRGENPSALGLNWESLLE</sequence>
<organism evidence="2 3">
    <name type="scientific">Coprinopsis cinerea (strain Okayama-7 / 130 / ATCC MYA-4618 / FGSC 9003)</name>
    <name type="common">Inky cap fungus</name>
    <name type="synonym">Hormographiella aspergillata</name>
    <dbReference type="NCBI Taxonomy" id="240176"/>
    <lineage>
        <taxon>Eukaryota</taxon>
        <taxon>Fungi</taxon>
        <taxon>Dikarya</taxon>
        <taxon>Basidiomycota</taxon>
        <taxon>Agaricomycotina</taxon>
        <taxon>Agaricomycetes</taxon>
        <taxon>Agaricomycetidae</taxon>
        <taxon>Agaricales</taxon>
        <taxon>Agaricineae</taxon>
        <taxon>Psathyrellaceae</taxon>
        <taxon>Coprinopsis</taxon>
    </lineage>
</organism>
<gene>
    <name evidence="2" type="ORF">CC1G_03308</name>
</gene>
<dbReference type="Proteomes" id="UP000001861">
    <property type="component" value="Unassembled WGS sequence"/>
</dbReference>
<comment type="caution">
    <text evidence="2">The sequence shown here is derived from an EMBL/GenBank/DDBJ whole genome shotgun (WGS) entry which is preliminary data.</text>
</comment>
<dbReference type="GeneID" id="6007216"/>
<accession>A8N7G5</accession>
<dbReference type="OrthoDB" id="18412at2759"/>
<protein>
    <submittedName>
        <fullName evidence="2">Uncharacterized protein</fullName>
    </submittedName>
</protein>
<dbReference type="RefSeq" id="XP_001830771.2">
    <property type="nucleotide sequence ID" value="XM_001830719.2"/>
</dbReference>
<dbReference type="AlphaFoldDB" id="A8N7G5"/>
<evidence type="ECO:0000256" key="1">
    <source>
        <dbReference type="SAM" id="MobiDB-lite"/>
    </source>
</evidence>
<keyword evidence="3" id="KW-1185">Reference proteome</keyword>
<dbReference type="KEGG" id="cci:CC1G_03308"/>
<dbReference type="eggNOG" id="ENOG502SGWB">
    <property type="taxonomic scope" value="Eukaryota"/>
</dbReference>